<dbReference type="PATRIC" id="fig|106592.7.peg.1352"/>
<dbReference type="NCBIfam" id="NF033206">
    <property type="entry name" value="ScyE_fam"/>
    <property type="match status" value="1"/>
</dbReference>
<protein>
    <recommendedName>
        <fullName evidence="4">ScyD/ScyE family protein</fullName>
    </recommendedName>
</protein>
<dbReference type="InterPro" id="IPR011042">
    <property type="entry name" value="6-blade_b-propeller_TolB-like"/>
</dbReference>
<dbReference type="Gene3D" id="2.120.10.30">
    <property type="entry name" value="TolB, C-terminal domain"/>
    <property type="match status" value="1"/>
</dbReference>
<dbReference type="RefSeq" id="WP_053250149.1">
    <property type="nucleotide sequence ID" value="NZ_LGAP01000011.1"/>
</dbReference>
<feature type="chain" id="PRO_5005581331" description="ScyD/ScyE family protein" evidence="1">
    <location>
        <begin position="23"/>
        <end position="332"/>
    </location>
</feature>
<comment type="caution">
    <text evidence="2">The sequence shown here is derived from an EMBL/GenBank/DDBJ whole genome shotgun (WGS) entry which is preliminary data.</text>
</comment>
<name>A0A0L8BS28_ENSAD</name>
<proteinExistence type="predicted"/>
<dbReference type="OrthoDB" id="8276302at2"/>
<feature type="signal peptide" evidence="1">
    <location>
        <begin position="1"/>
        <end position="22"/>
    </location>
</feature>
<dbReference type="AlphaFoldDB" id="A0A0L8BS28"/>
<evidence type="ECO:0000256" key="1">
    <source>
        <dbReference type="SAM" id="SignalP"/>
    </source>
</evidence>
<keyword evidence="1" id="KW-0732">Signal</keyword>
<dbReference type="Proteomes" id="UP000037425">
    <property type="component" value="Unassembled WGS sequence"/>
</dbReference>
<reference evidence="3" key="1">
    <citation type="submission" date="2015-07" db="EMBL/GenBank/DDBJ databases">
        <title>Whole genome sequence of an Ensifer adhaerens strain isolated from a cave pool in the Wind Cave National Park.</title>
        <authorList>
            <person name="Eng W.W.H."/>
            <person name="Gan H.M."/>
            <person name="Barton H.A."/>
            <person name="Savka M.A."/>
        </authorList>
    </citation>
    <scope>NUCLEOTIDE SEQUENCE [LARGE SCALE GENOMIC DNA]</scope>
    <source>
        <strain evidence="3">SD006</strain>
    </source>
</reference>
<evidence type="ECO:0008006" key="4">
    <source>
        <dbReference type="Google" id="ProtNLM"/>
    </source>
</evidence>
<evidence type="ECO:0000313" key="3">
    <source>
        <dbReference type="Proteomes" id="UP000037425"/>
    </source>
</evidence>
<gene>
    <name evidence="2" type="ORF">AC244_17835</name>
</gene>
<organism evidence="2 3">
    <name type="scientific">Ensifer adhaerens</name>
    <name type="common">Sinorhizobium morelense</name>
    <dbReference type="NCBI Taxonomy" id="106592"/>
    <lineage>
        <taxon>Bacteria</taxon>
        <taxon>Pseudomonadati</taxon>
        <taxon>Pseudomonadota</taxon>
        <taxon>Alphaproteobacteria</taxon>
        <taxon>Hyphomicrobiales</taxon>
        <taxon>Rhizobiaceae</taxon>
        <taxon>Sinorhizobium/Ensifer group</taxon>
        <taxon>Ensifer</taxon>
    </lineage>
</organism>
<evidence type="ECO:0000313" key="2">
    <source>
        <dbReference type="EMBL" id="KOF17388.1"/>
    </source>
</evidence>
<dbReference type="InterPro" id="IPR048031">
    <property type="entry name" value="ScyD/ScyE-like"/>
</dbReference>
<sequence length="332" mass="35396">MHSLRGLTIIAGLLFLAAGASAEPAVAPGYRLETVSLPGAAFAGLSRDGEALLVTDLASGRLYRRDAEGKLVAFGPVFSHGLDVIGDPTGPYRVVRAGDVLVVAQGWTPANSEAGPYDHALIAIDGAGAVRVISSDFWNPFDFILADGVYYVIDAARNSVERVQTDGQKKTIMTFRRMAEAATALQDLSPTEFATGNSYEVDAVPTGIGLRDRRLYVALFGGFPFLAGAGKIVSIPETGGASNPRLDVEGLNAPVAIAFDSDGEMLVLEHGIYDQPEGFRKGSGRLLRLDTRTGSRKIILDALTRPVSVLVWDQRRLVVSDLGGNLHFLTRE</sequence>
<dbReference type="EMBL" id="LGAP01000011">
    <property type="protein sequence ID" value="KOF17388.1"/>
    <property type="molecule type" value="Genomic_DNA"/>
</dbReference>
<accession>A0A0L8BS28</accession>
<dbReference type="SUPFAM" id="SSF101898">
    <property type="entry name" value="NHL repeat"/>
    <property type="match status" value="1"/>
</dbReference>